<dbReference type="Proteomes" id="UP001148629">
    <property type="component" value="Unassembled WGS sequence"/>
</dbReference>
<proteinExistence type="predicted"/>
<name>A0ACC1SAY2_9HYPO</name>
<gene>
    <name evidence="1" type="ORF">NM208_g6984</name>
</gene>
<sequence length="402" mass="47177">MAAASPLDQLPAELFAQLLRSIDSPRDLRSFIGACPTAFRRYMVHKSYILQPISRQLKIRFQATGQLSNALIAARLRCIQNDLPYLEPRQAQEQVWPILESPPLESSTWEINLCVICHLFRLSREADHCIARYADEAWAKVQDEAEIYAILEFTNYFGPLPEPPPLRRTPLLLSPSERKRLEEAFLTFDIYRHTTHYDTTILREVEIDWPIQMPIAWPWFIREGFQAPDWKLRAFQSIFSFIFNKYHFLVHRLTKRLERQRDSGMLLRSIDNLGPNRVWQFLQRTPHEELTFIAYLCSHGYFLLVSLEHMDSECLERFILTMFLWRCLPQAQSAWSLATDEALGSSLKALGTGVNTDMGVYNEPWTKGRYFGDRDRLEQLEDRAIDAAVPYRVKYKSWLERK</sequence>
<evidence type="ECO:0000313" key="1">
    <source>
        <dbReference type="EMBL" id="KAJ3535788.1"/>
    </source>
</evidence>
<protein>
    <submittedName>
        <fullName evidence="1">Uncharacterized protein</fullName>
    </submittedName>
</protein>
<accession>A0ACC1SAY2</accession>
<keyword evidence="2" id="KW-1185">Reference proteome</keyword>
<organism evidence="1 2">
    <name type="scientific">Fusarium decemcellulare</name>
    <dbReference type="NCBI Taxonomy" id="57161"/>
    <lineage>
        <taxon>Eukaryota</taxon>
        <taxon>Fungi</taxon>
        <taxon>Dikarya</taxon>
        <taxon>Ascomycota</taxon>
        <taxon>Pezizomycotina</taxon>
        <taxon>Sordariomycetes</taxon>
        <taxon>Hypocreomycetidae</taxon>
        <taxon>Hypocreales</taxon>
        <taxon>Nectriaceae</taxon>
        <taxon>Fusarium</taxon>
        <taxon>Fusarium decemcellulare species complex</taxon>
    </lineage>
</organism>
<evidence type="ECO:0000313" key="2">
    <source>
        <dbReference type="Proteomes" id="UP001148629"/>
    </source>
</evidence>
<dbReference type="EMBL" id="JANRMS010000686">
    <property type="protein sequence ID" value="KAJ3535788.1"/>
    <property type="molecule type" value="Genomic_DNA"/>
</dbReference>
<comment type="caution">
    <text evidence="1">The sequence shown here is derived from an EMBL/GenBank/DDBJ whole genome shotgun (WGS) entry which is preliminary data.</text>
</comment>
<reference evidence="1" key="1">
    <citation type="submission" date="2022-08" db="EMBL/GenBank/DDBJ databases">
        <title>Genome Sequence of Fusarium decemcellulare.</title>
        <authorList>
            <person name="Buettner E."/>
        </authorList>
    </citation>
    <scope>NUCLEOTIDE SEQUENCE</scope>
    <source>
        <strain evidence="1">Babe19</strain>
    </source>
</reference>